<feature type="transmembrane region" description="Helical" evidence="1">
    <location>
        <begin position="55"/>
        <end position="79"/>
    </location>
</feature>
<keyword evidence="3" id="KW-0012">Acyltransferase</keyword>
<comment type="caution">
    <text evidence="3">The sequence shown here is derived from an EMBL/GenBank/DDBJ whole genome shotgun (WGS) entry which is preliminary data.</text>
</comment>
<dbReference type="PANTHER" id="PTHR23028">
    <property type="entry name" value="ACETYLTRANSFERASE"/>
    <property type="match status" value="1"/>
</dbReference>
<keyword evidence="3" id="KW-0808">Transferase</keyword>
<keyword evidence="1" id="KW-1133">Transmembrane helix</keyword>
<feature type="transmembrane region" description="Helical" evidence="1">
    <location>
        <begin position="226"/>
        <end position="245"/>
    </location>
</feature>
<dbReference type="GO" id="GO:0016020">
    <property type="term" value="C:membrane"/>
    <property type="evidence" value="ECO:0007669"/>
    <property type="project" value="TreeGrafter"/>
</dbReference>
<feature type="transmembrane region" description="Helical" evidence="1">
    <location>
        <begin position="156"/>
        <end position="175"/>
    </location>
</feature>
<dbReference type="RefSeq" id="WP_010952818.1">
    <property type="nucleotide sequence ID" value="NZ_CP128550.1"/>
</dbReference>
<dbReference type="EC" id="2.3.-.-" evidence="3"/>
<dbReference type="PANTHER" id="PTHR23028:SF131">
    <property type="entry name" value="BLR2367 PROTEIN"/>
    <property type="match status" value="1"/>
</dbReference>
<feature type="transmembrane region" description="Helical" evidence="1">
    <location>
        <begin position="320"/>
        <end position="343"/>
    </location>
</feature>
<gene>
    <name evidence="3" type="ORF">LU674_009150</name>
</gene>
<accession>A0AAW7HTP5</accession>
<evidence type="ECO:0000313" key="3">
    <source>
        <dbReference type="EMBL" id="MDM3952509.1"/>
    </source>
</evidence>
<organism evidence="3 4">
    <name type="scientific">Pseudomonas alloputida</name>
    <dbReference type="NCBI Taxonomy" id="1940621"/>
    <lineage>
        <taxon>Bacteria</taxon>
        <taxon>Pseudomonadati</taxon>
        <taxon>Pseudomonadota</taxon>
        <taxon>Gammaproteobacteria</taxon>
        <taxon>Pseudomonadales</taxon>
        <taxon>Pseudomonadaceae</taxon>
        <taxon>Pseudomonas</taxon>
    </lineage>
</organism>
<evidence type="ECO:0000313" key="4">
    <source>
        <dbReference type="Proteomes" id="UP001165439"/>
    </source>
</evidence>
<feature type="transmembrane region" description="Helical" evidence="1">
    <location>
        <begin position="100"/>
        <end position="118"/>
    </location>
</feature>
<keyword evidence="1" id="KW-0472">Membrane</keyword>
<sequence length="362" mass="41413">MPPSTSNRLYTLDVLRGFAALCVVFWHWQHFFYVGSTPAQFDPTLQPLFSQFKMLYQHGGMAVQLFFTLSGFVFYWLFAAEVADRSLPAARFAWDRFSRLYPLHIVTFMAVAGLQWAYSGGRDGYFVYPFNDAYHALLNLLMVPAWGLEKGWSFNAPFWSVSVEVLLYAAFFLICLCRRWKWPLTVMALALGSYLYPEVYKLGSGVLCFFIGGVTYSVLNQLRRWAGDTGTVVATVPLCIASWVWLVHRADALNGTVLLYVCYPLLVAALAALGFRWHGLARHWGWLGDISYASYLTHFPLQILFAIGFDALALPRTVFYQGWVMLLFFSILIPLSLLTHRWLERPAQRYLRQRRQAVPVAG</sequence>
<name>A0AAW7HTP5_9PSED</name>
<reference evidence="3" key="1">
    <citation type="submission" date="2023-06" db="EMBL/GenBank/DDBJ databases">
        <title>MBL-encoding genomic islands in Pseudomonas spp. in Poland.</title>
        <authorList>
            <person name="Urbanowicz P."/>
            <person name="Izdebski R."/>
            <person name="Biedrzycka M."/>
            <person name="Gniadkowski M."/>
        </authorList>
    </citation>
    <scope>NUCLEOTIDE SEQUENCE</scope>
    <source>
        <strain evidence="3">NMI5768_13</strain>
    </source>
</reference>
<dbReference type="InterPro" id="IPR050879">
    <property type="entry name" value="Acyltransferase_3"/>
</dbReference>
<feature type="transmembrane region" description="Helical" evidence="1">
    <location>
        <begin position="295"/>
        <end position="314"/>
    </location>
</feature>
<feature type="transmembrane region" description="Helical" evidence="1">
    <location>
        <begin position="9"/>
        <end position="28"/>
    </location>
</feature>
<dbReference type="InterPro" id="IPR002656">
    <property type="entry name" value="Acyl_transf_3_dom"/>
</dbReference>
<feature type="transmembrane region" description="Helical" evidence="1">
    <location>
        <begin position="257"/>
        <end position="275"/>
    </location>
</feature>
<dbReference type="Pfam" id="PF01757">
    <property type="entry name" value="Acyl_transf_3"/>
    <property type="match status" value="1"/>
</dbReference>
<evidence type="ECO:0000256" key="1">
    <source>
        <dbReference type="SAM" id="Phobius"/>
    </source>
</evidence>
<dbReference type="EMBL" id="JAJSRF020000001">
    <property type="protein sequence ID" value="MDM3952509.1"/>
    <property type="molecule type" value="Genomic_DNA"/>
</dbReference>
<dbReference type="AlphaFoldDB" id="A0AAW7HTP5"/>
<dbReference type="GO" id="GO:0000271">
    <property type="term" value="P:polysaccharide biosynthetic process"/>
    <property type="evidence" value="ECO:0007669"/>
    <property type="project" value="TreeGrafter"/>
</dbReference>
<protein>
    <submittedName>
        <fullName evidence="3">Acyltransferase</fullName>
        <ecNumber evidence="3">2.3.-.-</ecNumber>
    </submittedName>
</protein>
<feature type="domain" description="Acyltransferase 3" evidence="2">
    <location>
        <begin position="10"/>
        <end position="336"/>
    </location>
</feature>
<dbReference type="GO" id="GO:0016747">
    <property type="term" value="F:acyltransferase activity, transferring groups other than amino-acyl groups"/>
    <property type="evidence" value="ECO:0007669"/>
    <property type="project" value="InterPro"/>
</dbReference>
<keyword evidence="1" id="KW-0812">Transmembrane</keyword>
<proteinExistence type="predicted"/>
<evidence type="ECO:0000259" key="2">
    <source>
        <dbReference type="Pfam" id="PF01757"/>
    </source>
</evidence>
<dbReference type="Proteomes" id="UP001165439">
    <property type="component" value="Unassembled WGS sequence"/>
</dbReference>